<accession>A0AAV9QDQ0</accession>
<name>A0AAV9QDQ0_9PEZI</name>
<dbReference type="GO" id="GO:0016491">
    <property type="term" value="F:oxidoreductase activity"/>
    <property type="evidence" value="ECO:0007669"/>
    <property type="project" value="UniProtKB-KW"/>
</dbReference>
<comment type="caution">
    <text evidence="3">The sequence shown here is derived from an EMBL/GenBank/DDBJ whole genome shotgun (WGS) entry which is preliminary data.</text>
</comment>
<dbReference type="InterPro" id="IPR002347">
    <property type="entry name" value="SDR_fam"/>
</dbReference>
<sequence>MRLSTIVSGVKKDNFETRKQPILPCHKASDLPNMEFGWSSTGKEVVDLFKDRVAGKTFLITGPTPGGVGAESAKSLATADPKHLILAGRTLSKIQPLIDDLSSTHPNVKVSFIQLDLANLKSVREAAENVKVVLAGDKIDVVILNAAIMACPYALTADGVESQFATNHLGHFLLGNLLLRDGLVGSRVVVVSSLASQRKADFLMPGLKDLTYDHGKTYDPFAAYSLSKACNVLYAKRLAKMLEPKRISTFSLNPGSILTNLQGYITAEMRNRAVEEFLKENPGVAIPERKSLQQGCATQLRAALDPSLKGNSGAYLDDCQVNETMEHKDAEAFMDEVWTLSEKLVGEKFVF</sequence>
<proteinExistence type="inferred from homology"/>
<keyword evidence="4" id="KW-1185">Reference proteome</keyword>
<dbReference type="PANTHER" id="PTHR24320">
    <property type="entry name" value="RETINOL DEHYDROGENASE"/>
    <property type="match status" value="1"/>
</dbReference>
<keyword evidence="2" id="KW-0560">Oxidoreductase</keyword>
<dbReference type="Gene3D" id="3.40.50.720">
    <property type="entry name" value="NAD(P)-binding Rossmann-like Domain"/>
    <property type="match status" value="1"/>
</dbReference>
<dbReference type="PANTHER" id="PTHR24320:SF283">
    <property type="entry name" value="RETINOL DEHYDROGENASE 11"/>
    <property type="match status" value="1"/>
</dbReference>
<evidence type="ECO:0000256" key="2">
    <source>
        <dbReference type="ARBA" id="ARBA00023002"/>
    </source>
</evidence>
<evidence type="ECO:0000256" key="1">
    <source>
        <dbReference type="ARBA" id="ARBA00006484"/>
    </source>
</evidence>
<gene>
    <name evidence="3" type="ORF">LTR25_003519</name>
</gene>
<evidence type="ECO:0000313" key="4">
    <source>
        <dbReference type="Proteomes" id="UP001345827"/>
    </source>
</evidence>
<dbReference type="InterPro" id="IPR036291">
    <property type="entry name" value="NAD(P)-bd_dom_sf"/>
</dbReference>
<comment type="similarity">
    <text evidence="1">Belongs to the short-chain dehydrogenases/reductases (SDR) family.</text>
</comment>
<protein>
    <submittedName>
        <fullName evidence="3">Uncharacterized protein</fullName>
    </submittedName>
</protein>
<dbReference type="Pfam" id="PF00106">
    <property type="entry name" value="adh_short"/>
    <property type="match status" value="1"/>
</dbReference>
<reference evidence="3 4" key="1">
    <citation type="submission" date="2023-06" db="EMBL/GenBank/DDBJ databases">
        <title>Black Yeasts Isolated from many extreme environments.</title>
        <authorList>
            <person name="Coleine C."/>
            <person name="Stajich J.E."/>
            <person name="Selbmann L."/>
        </authorList>
    </citation>
    <scope>NUCLEOTIDE SEQUENCE [LARGE SCALE GENOMIC DNA]</scope>
    <source>
        <strain evidence="3 4">CCFEE 5887</strain>
    </source>
</reference>
<dbReference type="Proteomes" id="UP001345827">
    <property type="component" value="Unassembled WGS sequence"/>
</dbReference>
<dbReference type="EMBL" id="JAXLQG010000005">
    <property type="protein sequence ID" value="KAK5539814.1"/>
    <property type="molecule type" value="Genomic_DNA"/>
</dbReference>
<dbReference type="SUPFAM" id="SSF51735">
    <property type="entry name" value="NAD(P)-binding Rossmann-fold domains"/>
    <property type="match status" value="1"/>
</dbReference>
<dbReference type="AlphaFoldDB" id="A0AAV9QDQ0"/>
<evidence type="ECO:0000313" key="3">
    <source>
        <dbReference type="EMBL" id="KAK5539814.1"/>
    </source>
</evidence>
<organism evidence="3 4">
    <name type="scientific">Vermiconidia calcicola</name>
    <dbReference type="NCBI Taxonomy" id="1690605"/>
    <lineage>
        <taxon>Eukaryota</taxon>
        <taxon>Fungi</taxon>
        <taxon>Dikarya</taxon>
        <taxon>Ascomycota</taxon>
        <taxon>Pezizomycotina</taxon>
        <taxon>Dothideomycetes</taxon>
        <taxon>Dothideomycetidae</taxon>
        <taxon>Mycosphaerellales</taxon>
        <taxon>Extremaceae</taxon>
        <taxon>Vermiconidia</taxon>
    </lineage>
</organism>